<feature type="region of interest" description="Disordered" evidence="6">
    <location>
        <begin position="299"/>
        <end position="340"/>
    </location>
</feature>
<evidence type="ECO:0000313" key="9">
    <source>
        <dbReference type="EMBL" id="QLG71239.1"/>
    </source>
</evidence>
<evidence type="ECO:0000259" key="8">
    <source>
        <dbReference type="PROSITE" id="PS51382"/>
    </source>
</evidence>
<feature type="compositionally biased region" description="Low complexity" evidence="6">
    <location>
        <begin position="301"/>
        <end position="311"/>
    </location>
</feature>
<dbReference type="InterPro" id="IPR004331">
    <property type="entry name" value="SPX_dom"/>
</dbReference>
<dbReference type="CDD" id="cd14474">
    <property type="entry name" value="SPX_YDR089W"/>
    <property type="match status" value="1"/>
</dbReference>
<name>A0A7H9AZT2_ZYGMR</name>
<evidence type="ECO:0000256" key="2">
    <source>
        <dbReference type="ARBA" id="ARBA00022554"/>
    </source>
</evidence>
<dbReference type="KEGG" id="zmk:HG535_0B02780"/>
<evidence type="ECO:0000256" key="1">
    <source>
        <dbReference type="ARBA" id="ARBA00004128"/>
    </source>
</evidence>
<feature type="compositionally biased region" description="Polar residues" evidence="6">
    <location>
        <begin position="313"/>
        <end position="340"/>
    </location>
</feature>
<keyword evidence="4 7" id="KW-1133">Transmembrane helix</keyword>
<gene>
    <name evidence="9" type="ORF">HG535_0B02780</name>
</gene>
<comment type="subcellular location">
    <subcellularLocation>
        <location evidence="1">Vacuole membrane</location>
        <topology evidence="1">Multi-pass membrane protein</topology>
    </subcellularLocation>
</comment>
<evidence type="ECO:0000256" key="7">
    <source>
        <dbReference type="SAM" id="Phobius"/>
    </source>
</evidence>
<keyword evidence="3 7" id="KW-0812">Transmembrane</keyword>
<evidence type="ECO:0000313" key="10">
    <source>
        <dbReference type="Proteomes" id="UP000509704"/>
    </source>
</evidence>
<protein>
    <recommendedName>
        <fullName evidence="8">SPX domain-containing protein</fullName>
    </recommendedName>
</protein>
<dbReference type="GO" id="GO:0007034">
    <property type="term" value="P:vacuolar transport"/>
    <property type="evidence" value="ECO:0007669"/>
    <property type="project" value="TreeGrafter"/>
</dbReference>
<reference evidence="9 10" key="1">
    <citation type="submission" date="2020-07" db="EMBL/GenBank/DDBJ databases">
        <title>The yeast mating-type switching endonuclease HO is a domesticated member of an unorthodox homing genetic element family.</title>
        <authorList>
            <person name="Coughlan A.Y."/>
            <person name="Lombardi L."/>
            <person name="Braun-Galleani S."/>
            <person name="Martos A.R."/>
            <person name="Galeote V."/>
            <person name="Bigey F."/>
            <person name="Dequin S."/>
            <person name="Byrne K.P."/>
            <person name="Wolfe K.H."/>
        </authorList>
    </citation>
    <scope>NUCLEOTIDE SEQUENCE [LARGE SCALE GENOMIC DNA]</scope>
    <source>
        <strain evidence="9 10">NRRL Y-6702</strain>
    </source>
</reference>
<accession>A0A7H9AZT2</accession>
<feature type="transmembrane region" description="Helical" evidence="7">
    <location>
        <begin position="750"/>
        <end position="774"/>
    </location>
</feature>
<dbReference type="GeneID" id="59234900"/>
<dbReference type="Proteomes" id="UP000509704">
    <property type="component" value="Chromosome 2"/>
</dbReference>
<feature type="domain" description="SPX" evidence="8">
    <location>
        <begin position="1"/>
        <end position="153"/>
    </location>
</feature>
<organism evidence="9 10">
    <name type="scientific">Zygotorulaspora mrakii</name>
    <name type="common">Zygosaccharomyces mrakii</name>
    <dbReference type="NCBI Taxonomy" id="42260"/>
    <lineage>
        <taxon>Eukaryota</taxon>
        <taxon>Fungi</taxon>
        <taxon>Dikarya</taxon>
        <taxon>Ascomycota</taxon>
        <taxon>Saccharomycotina</taxon>
        <taxon>Saccharomycetes</taxon>
        <taxon>Saccharomycetales</taxon>
        <taxon>Saccharomycetaceae</taxon>
        <taxon>Zygotorulaspora</taxon>
    </lineage>
</organism>
<evidence type="ECO:0000256" key="3">
    <source>
        <dbReference type="ARBA" id="ARBA00022692"/>
    </source>
</evidence>
<dbReference type="GO" id="GO:0016237">
    <property type="term" value="P:microautophagy"/>
    <property type="evidence" value="ECO:0007669"/>
    <property type="project" value="TreeGrafter"/>
</dbReference>
<dbReference type="GO" id="GO:0000329">
    <property type="term" value="C:fungal-type vacuole membrane"/>
    <property type="evidence" value="ECO:0007669"/>
    <property type="project" value="TreeGrafter"/>
</dbReference>
<dbReference type="EMBL" id="CP058605">
    <property type="protein sequence ID" value="QLG71239.1"/>
    <property type="molecule type" value="Genomic_DNA"/>
</dbReference>
<evidence type="ECO:0000256" key="5">
    <source>
        <dbReference type="ARBA" id="ARBA00023136"/>
    </source>
</evidence>
<dbReference type="RefSeq" id="XP_037142967.1">
    <property type="nucleotide sequence ID" value="XM_037287072.1"/>
</dbReference>
<feature type="transmembrane region" description="Helical" evidence="7">
    <location>
        <begin position="821"/>
        <end position="842"/>
    </location>
</feature>
<dbReference type="GO" id="GO:0033254">
    <property type="term" value="C:vacuolar transporter chaperone complex"/>
    <property type="evidence" value="ECO:0007669"/>
    <property type="project" value="TreeGrafter"/>
</dbReference>
<keyword evidence="10" id="KW-1185">Reference proteome</keyword>
<sequence length="846" mass="96457">MKFGNQVLGKSVPEWKLHNLDYEKLKRAIKRATTENTAEQNKVNVDRCTRLFNEQFESINLFVSLKVKEISSRLMTIEKSIINLKKKSSVSDPSNKKRLERRQLKLISAHVDGCSSELQKLSRYLIIQKIALRKLFKKFIKHYPYGKENAQEYVKSIEKGPKLNEGHEGISFVSVDLDPYLLEISIIVDVLNNLEEKQQTPESSHTASSSFSAKKIIESSLSFDLSFLGESEKLQNFLISLENIEEFKFMILNLGFHLLNDEIISTAKDIQDSTEHMSSMDSKSLRSVKSFMGLQHMASRQQLQQQQQYQQPEYETSKTSTPAESLPKTSPFHSAPISPNQHSRAPLSYIILDTSATPAFLHDESINQHPNLLVVSHEDPDRCILMCHVGGIRDHIVTSCLSYDDLLKSINGENVDFKLRSNDRFTTIDKLAVEWLHSHHLQPLNPKIDFKRTRFTCSDKDATYLIALDEEITMENDSTLPHAILKLRKIPHNTNANGANLNGINNHKNEGDKLTELCDALVEQKVECYPMSSHDTVWSICFRLQHSQNLEAGLFGFLLRDEYEIGQDDKLNSDEFFLLGKEMILSMCSDNLKTKIETDGRNNRMSVISVKAKEHSAAKVESKPVRYWNEFDDDPDFFNDNGFYVDESQNSSGRQDERRTEGDYGLIRFNKSFINSTFRACQKIRIWLGLEDAPLSPLLNNNSENYGSISGASFSTISHEDLEEYIEARNQEQDESESVYEYRHDQVVTFMYLSALLTSCVTSGLPLGIVLALFTRDDTDAELEVAEVLAVLICITLIVSLILICSSLLLLFSRFNLAPAWHYICCFVLFLVVIFTVCYGLAEILF</sequence>
<evidence type="ECO:0000256" key="4">
    <source>
        <dbReference type="ARBA" id="ARBA00022989"/>
    </source>
</evidence>
<dbReference type="PANTHER" id="PTHR46140">
    <property type="entry name" value="VACUOLAR TRANSPORTER CHAPERONE 1-RELATED"/>
    <property type="match status" value="1"/>
</dbReference>
<evidence type="ECO:0000256" key="6">
    <source>
        <dbReference type="SAM" id="MobiDB-lite"/>
    </source>
</evidence>
<proteinExistence type="predicted"/>
<dbReference type="PROSITE" id="PS51382">
    <property type="entry name" value="SPX"/>
    <property type="match status" value="1"/>
</dbReference>
<dbReference type="OrthoDB" id="5588846at2759"/>
<dbReference type="GO" id="GO:0006799">
    <property type="term" value="P:polyphosphate biosynthetic process"/>
    <property type="evidence" value="ECO:0007669"/>
    <property type="project" value="UniProtKB-ARBA"/>
</dbReference>
<dbReference type="PANTHER" id="PTHR46140:SF1">
    <property type="entry name" value="VACUOLAR TRANSPORTER CHAPERONE COMPLEX SUBUNIT 4-RELATED"/>
    <property type="match status" value="1"/>
</dbReference>
<dbReference type="InterPro" id="IPR051572">
    <property type="entry name" value="VTC_Complex_Subunit"/>
</dbReference>
<feature type="transmembrane region" description="Helical" evidence="7">
    <location>
        <begin position="786"/>
        <end position="809"/>
    </location>
</feature>
<dbReference type="GO" id="GO:0042144">
    <property type="term" value="P:vacuole fusion, non-autophagic"/>
    <property type="evidence" value="ECO:0007669"/>
    <property type="project" value="TreeGrafter"/>
</dbReference>
<dbReference type="AlphaFoldDB" id="A0A7H9AZT2"/>
<keyword evidence="5 7" id="KW-0472">Membrane</keyword>
<keyword evidence="2" id="KW-0926">Vacuole</keyword>